<name>A0ABX2N3N9_9SPHN</name>
<keyword evidence="4" id="KW-1185">Reference proteome</keyword>
<evidence type="ECO:0000313" key="4">
    <source>
        <dbReference type="Proteomes" id="UP000652427"/>
    </source>
</evidence>
<evidence type="ECO:0000313" key="3">
    <source>
        <dbReference type="EMBL" id="NVD28321.1"/>
    </source>
</evidence>
<dbReference type="PROSITE" id="PS51257">
    <property type="entry name" value="PROKAR_LIPOPROTEIN"/>
    <property type="match status" value="1"/>
</dbReference>
<feature type="chain" id="PRO_5046207531" evidence="2">
    <location>
        <begin position="23"/>
        <end position="151"/>
    </location>
</feature>
<comment type="caution">
    <text evidence="3">The sequence shown here is derived from an EMBL/GenBank/DDBJ whole genome shotgun (WGS) entry which is preliminary data.</text>
</comment>
<dbReference type="EMBL" id="JABWMH010000003">
    <property type="protein sequence ID" value="NVD28321.1"/>
    <property type="molecule type" value="Genomic_DNA"/>
</dbReference>
<feature type="signal peptide" evidence="2">
    <location>
        <begin position="1"/>
        <end position="22"/>
    </location>
</feature>
<dbReference type="Proteomes" id="UP000652427">
    <property type="component" value="Unassembled WGS sequence"/>
</dbReference>
<dbReference type="RefSeq" id="WP_100093774.1">
    <property type="nucleotide sequence ID" value="NZ_JABWMH010000003.1"/>
</dbReference>
<sequence>MRTPYLATVAVFTMLTGCAAYAAPPEPKPAMQSHAMPMGDHSAHQQMMERAQNAKTPAEREKLMTENMAMMKAHMASMKAKMAEGGMMAQGKKPMAMDPAHKEKMKAKIAEGGMMKMDPAHMEKMKQHMGMMHEMMESLMMQQELMMPPKK</sequence>
<reference evidence="3 4" key="1">
    <citation type="submission" date="2020-06" db="EMBL/GenBank/DDBJ databases">
        <authorList>
            <person name="Kim S.-J."/>
            <person name="Park S.-J."/>
        </authorList>
    </citation>
    <scope>NUCLEOTIDE SEQUENCE [LARGE SCALE GENOMIC DNA]</scope>
    <source>
        <strain evidence="3 4">SW-151</strain>
    </source>
</reference>
<proteinExistence type="predicted"/>
<feature type="region of interest" description="Disordered" evidence="1">
    <location>
        <begin position="26"/>
        <end position="59"/>
    </location>
</feature>
<evidence type="ECO:0000256" key="2">
    <source>
        <dbReference type="SAM" id="SignalP"/>
    </source>
</evidence>
<accession>A0ABX2N3N9</accession>
<protein>
    <submittedName>
        <fullName evidence="3">Uncharacterized protein</fullName>
    </submittedName>
</protein>
<evidence type="ECO:0000256" key="1">
    <source>
        <dbReference type="SAM" id="MobiDB-lite"/>
    </source>
</evidence>
<keyword evidence="2" id="KW-0732">Signal</keyword>
<gene>
    <name evidence="3" type="ORF">HUO14_10445</name>
</gene>
<organism evidence="3 4">
    <name type="scientific">Parasphingorhabdus flavimaris</name>
    <dbReference type="NCBI Taxonomy" id="266812"/>
    <lineage>
        <taxon>Bacteria</taxon>
        <taxon>Pseudomonadati</taxon>
        <taxon>Pseudomonadota</taxon>
        <taxon>Alphaproteobacteria</taxon>
        <taxon>Sphingomonadales</taxon>
        <taxon>Sphingomonadaceae</taxon>
        <taxon>Parasphingorhabdus</taxon>
    </lineage>
</organism>